<protein>
    <submittedName>
        <fullName evidence="12">Galactosylceramide sulfotransferase-like</fullName>
    </submittedName>
</protein>
<organism evidence="11 12">
    <name type="scientific">Priapulus caudatus</name>
    <name type="common">Priapulid worm</name>
    <dbReference type="NCBI Taxonomy" id="37621"/>
    <lineage>
        <taxon>Eukaryota</taxon>
        <taxon>Metazoa</taxon>
        <taxon>Ecdysozoa</taxon>
        <taxon>Scalidophora</taxon>
        <taxon>Priapulida</taxon>
        <taxon>Priapulimorpha</taxon>
        <taxon>Priapulimorphida</taxon>
        <taxon>Priapulidae</taxon>
        <taxon>Priapulus</taxon>
    </lineage>
</organism>
<evidence type="ECO:0000256" key="6">
    <source>
        <dbReference type="ARBA" id="ARBA00022989"/>
    </source>
</evidence>
<comment type="subcellular location">
    <subcellularLocation>
        <location evidence="1">Golgi apparatus membrane</location>
        <topology evidence="1">Single-pass type II membrane protein</topology>
    </subcellularLocation>
</comment>
<evidence type="ECO:0000256" key="7">
    <source>
        <dbReference type="ARBA" id="ARBA00023034"/>
    </source>
</evidence>
<proteinExistence type="inferred from homology"/>
<keyword evidence="3" id="KW-0808">Transferase</keyword>
<dbReference type="RefSeq" id="XP_014669351.1">
    <property type="nucleotide sequence ID" value="XM_014813865.1"/>
</dbReference>
<dbReference type="Proteomes" id="UP000695022">
    <property type="component" value="Unplaced"/>
</dbReference>
<name>A0ABM1EAY0_PRICU</name>
<evidence type="ECO:0000256" key="8">
    <source>
        <dbReference type="ARBA" id="ARBA00023136"/>
    </source>
</evidence>
<dbReference type="Pfam" id="PF06990">
    <property type="entry name" value="Gal-3-0_sulfotr"/>
    <property type="match status" value="1"/>
</dbReference>
<evidence type="ECO:0000313" key="12">
    <source>
        <dbReference type="RefSeq" id="XP_014669351.1"/>
    </source>
</evidence>
<reference evidence="12" key="1">
    <citation type="submission" date="2025-08" db="UniProtKB">
        <authorList>
            <consortium name="RefSeq"/>
        </authorList>
    </citation>
    <scope>IDENTIFICATION</scope>
</reference>
<evidence type="ECO:0000256" key="9">
    <source>
        <dbReference type="ARBA" id="ARBA00023180"/>
    </source>
</evidence>
<sequence length="406" mass="46891">MKLKRKIGIVGTLGVLATMAYFSLLHLETTMIVDMRRLFRSNLTFATTCPSMQVRDDVTVTSRRPARTCEEVQHVVFAKTHKCGSDTLAIVFMRFADERNLTIMLPTGEWNLNWPGTLRKGVYHEPETRYFDVLTLHTVYNRSTIAPLFPPDTKHVTILREPYAQFASAFNYFGVGNKMKTTKNVSSQAEKFELFLSDPDSYLKQHYWPHLPNFMSFDLGFKPTTNHTGGDARRFVRNVVADFDLVMIMEYYHESLVLLRRRFCWHVASILFITKNKSWRRVFASAADRERAESLRALYARWSPVDIALYAHFNASLWESIAKEKSFAEEVWYFTELNQRVSVYCQKVIMRLNPPPEEFNVPESPWDAAFNVTSAMCARMRRNLLAYIASEKAKAGLNKLVVPTGT</sequence>
<keyword evidence="8 10" id="KW-0472">Membrane</keyword>
<dbReference type="Gene3D" id="3.40.50.300">
    <property type="entry name" value="P-loop containing nucleotide triphosphate hydrolases"/>
    <property type="match status" value="1"/>
</dbReference>
<evidence type="ECO:0000256" key="1">
    <source>
        <dbReference type="ARBA" id="ARBA00004323"/>
    </source>
</evidence>
<accession>A0ABM1EAY0</accession>
<dbReference type="SUPFAM" id="SSF52540">
    <property type="entry name" value="P-loop containing nucleoside triphosphate hydrolases"/>
    <property type="match status" value="1"/>
</dbReference>
<dbReference type="GeneID" id="106810486"/>
<comment type="similarity">
    <text evidence="2">Belongs to the galactose-3-O-sulfotransferase family.</text>
</comment>
<keyword evidence="11" id="KW-1185">Reference proteome</keyword>
<keyword evidence="7" id="KW-0333">Golgi apparatus</keyword>
<keyword evidence="9" id="KW-0325">Glycoprotein</keyword>
<keyword evidence="5" id="KW-0735">Signal-anchor</keyword>
<dbReference type="InterPro" id="IPR027417">
    <property type="entry name" value="P-loop_NTPase"/>
</dbReference>
<evidence type="ECO:0000256" key="5">
    <source>
        <dbReference type="ARBA" id="ARBA00022968"/>
    </source>
</evidence>
<gene>
    <name evidence="12" type="primary">LOC106810486</name>
</gene>
<evidence type="ECO:0000256" key="2">
    <source>
        <dbReference type="ARBA" id="ARBA00008124"/>
    </source>
</evidence>
<keyword evidence="6 10" id="KW-1133">Transmembrane helix</keyword>
<evidence type="ECO:0000256" key="4">
    <source>
        <dbReference type="ARBA" id="ARBA00022692"/>
    </source>
</evidence>
<keyword evidence="4 10" id="KW-0812">Transmembrane</keyword>
<evidence type="ECO:0000256" key="3">
    <source>
        <dbReference type="ARBA" id="ARBA00022679"/>
    </source>
</evidence>
<dbReference type="PANTHER" id="PTHR14647:SF87">
    <property type="entry name" value="PUTATIVE-RELATED"/>
    <property type="match status" value="1"/>
</dbReference>
<dbReference type="PANTHER" id="PTHR14647">
    <property type="entry name" value="GALACTOSE-3-O-SULFOTRANSFERASE"/>
    <property type="match status" value="1"/>
</dbReference>
<evidence type="ECO:0000256" key="10">
    <source>
        <dbReference type="SAM" id="Phobius"/>
    </source>
</evidence>
<evidence type="ECO:0000313" key="11">
    <source>
        <dbReference type="Proteomes" id="UP000695022"/>
    </source>
</evidence>
<dbReference type="InterPro" id="IPR009729">
    <property type="entry name" value="Gal-3-0_sulfotransfrase"/>
</dbReference>
<feature type="transmembrane region" description="Helical" evidence="10">
    <location>
        <begin position="7"/>
        <end position="27"/>
    </location>
</feature>